<keyword evidence="7" id="KW-0645">Protease</keyword>
<keyword evidence="13" id="KW-0472">Membrane</keyword>
<dbReference type="EMBL" id="CM001167">
    <property type="protein sequence ID" value="EGJ72202.1"/>
    <property type="molecule type" value="Genomic_DNA"/>
</dbReference>
<evidence type="ECO:0000256" key="8">
    <source>
        <dbReference type="ARBA" id="ARBA00022676"/>
    </source>
</evidence>
<dbReference type="InterPro" id="IPR001460">
    <property type="entry name" value="PCN-bd_Tpept"/>
</dbReference>
<keyword evidence="12" id="KW-0573">Peptidoglycan synthesis</keyword>
<dbReference type="SUPFAM" id="SSF53955">
    <property type="entry name" value="Lysozyme-like"/>
    <property type="match status" value="1"/>
</dbReference>
<comment type="catalytic activity">
    <reaction evidence="16">
        <text>Preferential cleavage: (Ac)2-L-Lys-D-Ala-|-D-Ala. Also transpeptidation of peptidyl-alanyl moieties that are N-acyl substituents of D-alanine.</text>
        <dbReference type="EC" id="3.4.16.4"/>
    </reaction>
</comment>
<dbReference type="GO" id="GO:0009002">
    <property type="term" value="F:serine-type D-Ala-D-Ala carboxypeptidase activity"/>
    <property type="evidence" value="ECO:0007669"/>
    <property type="project" value="UniProtKB-EC"/>
</dbReference>
<dbReference type="GO" id="GO:0008360">
    <property type="term" value="P:regulation of cell shape"/>
    <property type="evidence" value="ECO:0007669"/>
    <property type="project" value="UniProtKB-KW"/>
</dbReference>
<keyword evidence="11" id="KW-0133">Cell shape</keyword>
<evidence type="ECO:0000256" key="9">
    <source>
        <dbReference type="ARBA" id="ARBA00022679"/>
    </source>
</evidence>
<dbReference type="Pfam" id="PF00905">
    <property type="entry name" value="Transpeptidase"/>
    <property type="match status" value="1"/>
</dbReference>
<evidence type="ECO:0000256" key="11">
    <source>
        <dbReference type="ARBA" id="ARBA00022960"/>
    </source>
</evidence>
<dbReference type="InterPro" id="IPR050396">
    <property type="entry name" value="Glycosyltr_51/Transpeptidase"/>
</dbReference>
<dbReference type="InterPro" id="IPR001264">
    <property type="entry name" value="Glyco_trans_51"/>
</dbReference>
<evidence type="ECO:0000256" key="6">
    <source>
        <dbReference type="ARBA" id="ARBA00022645"/>
    </source>
</evidence>
<protein>
    <submittedName>
        <fullName evidence="20">Peptidoglycan glycosyltransferase</fullName>
        <ecNumber evidence="20">2.4.1.129</ecNumber>
    </submittedName>
</protein>
<comment type="subcellular location">
    <subcellularLocation>
        <location evidence="1">Cell membrane</location>
    </subcellularLocation>
</comment>
<organism evidence="20 21">
    <name type="scientific">Bacteroides coprosuis DSM 18011</name>
    <dbReference type="NCBI Taxonomy" id="679937"/>
    <lineage>
        <taxon>Bacteria</taxon>
        <taxon>Pseudomonadati</taxon>
        <taxon>Bacteroidota</taxon>
        <taxon>Bacteroidia</taxon>
        <taxon>Bacteroidales</taxon>
        <taxon>Bacteroidaceae</taxon>
        <taxon>Bacteroides</taxon>
    </lineage>
</organism>
<dbReference type="STRING" id="679937.Bcop_2028"/>
<dbReference type="PANTHER" id="PTHR32282:SF11">
    <property type="entry name" value="PENICILLIN-BINDING PROTEIN 1B"/>
    <property type="match status" value="1"/>
</dbReference>
<dbReference type="Gene3D" id="1.10.3810.10">
    <property type="entry name" value="Biosynthetic peptidoglycan transglycosylase-like"/>
    <property type="match status" value="1"/>
</dbReference>
<evidence type="ECO:0000259" key="19">
    <source>
        <dbReference type="Pfam" id="PF00912"/>
    </source>
</evidence>
<evidence type="ECO:0000313" key="21">
    <source>
        <dbReference type="Proteomes" id="UP000018439"/>
    </source>
</evidence>
<evidence type="ECO:0000256" key="5">
    <source>
        <dbReference type="ARBA" id="ARBA00022475"/>
    </source>
</evidence>
<proteinExistence type="inferred from homology"/>
<feature type="domain" description="Glycosyl transferase family 51" evidence="19">
    <location>
        <begin position="56"/>
        <end position="237"/>
    </location>
</feature>
<dbReference type="eggNOG" id="COG5009">
    <property type="taxonomic scope" value="Bacteria"/>
</dbReference>
<feature type="domain" description="Penicillin-binding protein transpeptidase" evidence="18">
    <location>
        <begin position="450"/>
        <end position="690"/>
    </location>
</feature>
<dbReference type="GO" id="GO:0006508">
    <property type="term" value="P:proteolysis"/>
    <property type="evidence" value="ECO:0007669"/>
    <property type="project" value="UniProtKB-KW"/>
</dbReference>
<evidence type="ECO:0000256" key="10">
    <source>
        <dbReference type="ARBA" id="ARBA00022801"/>
    </source>
</evidence>
<evidence type="ECO:0000256" key="17">
    <source>
        <dbReference type="ARBA" id="ARBA00049902"/>
    </source>
</evidence>
<dbReference type="GO" id="GO:0071555">
    <property type="term" value="P:cell wall organization"/>
    <property type="evidence" value="ECO:0007669"/>
    <property type="project" value="UniProtKB-KW"/>
</dbReference>
<dbReference type="SUPFAM" id="SSF56601">
    <property type="entry name" value="beta-lactamase/transpeptidase-like"/>
    <property type="match status" value="1"/>
</dbReference>
<dbReference type="InterPro" id="IPR023346">
    <property type="entry name" value="Lysozyme-like_dom_sf"/>
</dbReference>
<comment type="catalytic activity">
    <reaction evidence="17">
        <text>[GlcNAc-(1-&gt;4)-Mur2Ac(oyl-L-Ala-gamma-D-Glu-L-Lys-D-Ala-D-Ala)](n)-di-trans,octa-cis-undecaprenyl diphosphate + beta-D-GlcNAc-(1-&gt;4)-Mur2Ac(oyl-L-Ala-gamma-D-Glu-L-Lys-D-Ala-D-Ala)-di-trans,octa-cis-undecaprenyl diphosphate = [GlcNAc-(1-&gt;4)-Mur2Ac(oyl-L-Ala-gamma-D-Glu-L-Lys-D-Ala-D-Ala)](n+1)-di-trans,octa-cis-undecaprenyl diphosphate + di-trans,octa-cis-undecaprenyl diphosphate + H(+)</text>
        <dbReference type="Rhea" id="RHEA:23708"/>
        <dbReference type="Rhea" id="RHEA-COMP:9602"/>
        <dbReference type="Rhea" id="RHEA-COMP:9603"/>
        <dbReference type="ChEBI" id="CHEBI:15378"/>
        <dbReference type="ChEBI" id="CHEBI:58405"/>
        <dbReference type="ChEBI" id="CHEBI:60033"/>
        <dbReference type="ChEBI" id="CHEBI:78435"/>
        <dbReference type="EC" id="2.4.99.28"/>
    </reaction>
</comment>
<keyword evidence="10" id="KW-0378">Hydrolase</keyword>
<dbReference type="PANTHER" id="PTHR32282">
    <property type="entry name" value="BINDING PROTEIN TRANSPEPTIDASE, PUTATIVE-RELATED"/>
    <property type="match status" value="1"/>
</dbReference>
<keyword evidence="5" id="KW-1003">Cell membrane</keyword>
<dbReference type="Gene3D" id="3.40.710.10">
    <property type="entry name" value="DD-peptidase/beta-lactamase superfamily"/>
    <property type="match status" value="2"/>
</dbReference>
<dbReference type="GO" id="GO:0008658">
    <property type="term" value="F:penicillin binding"/>
    <property type="evidence" value="ECO:0007669"/>
    <property type="project" value="InterPro"/>
</dbReference>
<evidence type="ECO:0000256" key="4">
    <source>
        <dbReference type="ARBA" id="ARBA00007739"/>
    </source>
</evidence>
<evidence type="ECO:0000256" key="14">
    <source>
        <dbReference type="ARBA" id="ARBA00023268"/>
    </source>
</evidence>
<comment type="similarity">
    <text evidence="3">In the C-terminal section; belongs to the transpeptidase family.</text>
</comment>
<evidence type="ECO:0000256" key="2">
    <source>
        <dbReference type="ARBA" id="ARBA00004752"/>
    </source>
</evidence>
<keyword evidence="21" id="KW-1185">Reference proteome</keyword>
<dbReference type="InterPro" id="IPR012338">
    <property type="entry name" value="Beta-lactam/transpept-like"/>
</dbReference>
<dbReference type="GO" id="GO:0009252">
    <property type="term" value="P:peptidoglycan biosynthetic process"/>
    <property type="evidence" value="ECO:0007669"/>
    <property type="project" value="UniProtKB-KW"/>
</dbReference>
<comment type="pathway">
    <text evidence="2">Cell wall biogenesis; peptidoglycan biosynthesis.</text>
</comment>
<dbReference type="Pfam" id="PF00912">
    <property type="entry name" value="Transgly"/>
    <property type="match status" value="1"/>
</dbReference>
<name>F3ZSW1_9BACE</name>
<dbReference type="GO" id="GO:0030288">
    <property type="term" value="C:outer membrane-bounded periplasmic space"/>
    <property type="evidence" value="ECO:0007669"/>
    <property type="project" value="TreeGrafter"/>
</dbReference>
<comment type="similarity">
    <text evidence="4">In the N-terminal section; belongs to the glycosyltransferase 51 family.</text>
</comment>
<sequence length="775" mass="88309">MKKFIIGLWVLFLLGVAAVFVLFYSITKGWIGYMPPVEDLENPNYKFATQIISEEGEVLGTWSLSTENRVYTTYQELPQNVIDALIATEDVRFYKHSGVDLKALVRAVIKRGVLQQKNAGGGSTISQQLSKQLFSPRADNVMERLFQKPIEWVIAIQLERYYTKEEILTMYLNKFDFLNNAVGIKTAAHTYFGKEPLDLTVEESATLVGMCKNPSLYNPLRFNERSKGRRNTVLNQMRKGGYITAQVCDSLETLPLELNYHRVDHKEGLATYFREYLRGVMTAKEPIKSNYRGWQMQKFYEDSVAWRNDPLFGWCEKNQKKNGENYSIYTDGLKIYTSINAKMQTIAEEAVREHIGEYLQPNFFKEKKGRKKAPYSNKLDQADIDKILWRTVRQTERYRLMKQEGASDAEIKKAFDTPERMSVFSWDGEIDTLLSPMDSIRYYKHFLRTGFMAMDPLNGHVKAYVGGPNYTYFQYDMAMVGRRQIGSTIKPFLYALAMENGFTPCDQTRNVQQTLMDENGRPWTPRNASRGRVGEMVTLKWGLANSNNWISAYLMGKLNPYALVRLIHNFGVLNQDIQPTISLALGPSEISIGEMVSAYTAFANKGIRVAPLFVTRIEDSEGNIISNFTPEMEEVISARSSYQMLDMLRAVINEGTGGRVRRYGFTGDAGGKTGTSNDNADAWFMGFTPQLVGGVWVGGEDRDIHFDTMFYGQGAAAALPIWVKFFKKVYEDKDLGYDIEKSFIFPEDFDPCKDSAIDEGSTSATTTSELDELFY</sequence>
<evidence type="ECO:0000256" key="7">
    <source>
        <dbReference type="ARBA" id="ARBA00022670"/>
    </source>
</evidence>
<evidence type="ECO:0000256" key="3">
    <source>
        <dbReference type="ARBA" id="ARBA00007090"/>
    </source>
</evidence>
<dbReference type="AlphaFoldDB" id="F3ZSW1"/>
<evidence type="ECO:0000259" key="18">
    <source>
        <dbReference type="Pfam" id="PF00905"/>
    </source>
</evidence>
<evidence type="ECO:0000256" key="12">
    <source>
        <dbReference type="ARBA" id="ARBA00022984"/>
    </source>
</evidence>
<accession>F3ZSW1</accession>
<evidence type="ECO:0000313" key="20">
    <source>
        <dbReference type="EMBL" id="EGJ72202.1"/>
    </source>
</evidence>
<gene>
    <name evidence="20" type="ORF">Bcop_2028</name>
</gene>
<keyword evidence="6" id="KW-0121">Carboxypeptidase</keyword>
<dbReference type="GO" id="GO:0008955">
    <property type="term" value="F:peptidoglycan glycosyltransferase activity"/>
    <property type="evidence" value="ECO:0007669"/>
    <property type="project" value="UniProtKB-EC"/>
</dbReference>
<keyword evidence="8 20" id="KW-0328">Glycosyltransferase</keyword>
<reference evidence="20 21" key="1">
    <citation type="journal article" date="2011" name="Stand. Genomic Sci.">
        <title>Non-contiguous finished genome sequence of Bacteroides coprosuis type strain (PC139).</title>
        <authorList>
            <person name="Land M."/>
            <person name="Held B."/>
            <person name="Gronow S."/>
            <person name="Abt B."/>
            <person name="Lucas S."/>
            <person name="Del Rio T.G."/>
            <person name="Nolan M."/>
            <person name="Tice H."/>
            <person name="Cheng J.F."/>
            <person name="Pitluck S."/>
            <person name="Liolios K."/>
            <person name="Pagani I."/>
            <person name="Ivanova N."/>
            <person name="Mavromatis K."/>
            <person name="Mikhailova N."/>
            <person name="Pati A."/>
            <person name="Tapia R."/>
            <person name="Han C."/>
            <person name="Goodwin L."/>
            <person name="Chen A."/>
            <person name="Palaniappan K."/>
            <person name="Hauser L."/>
            <person name="Brambilla E.M."/>
            <person name="Rohde M."/>
            <person name="Goker M."/>
            <person name="Detter J.C."/>
            <person name="Woyke T."/>
            <person name="Bristow J."/>
            <person name="Eisen J.A."/>
            <person name="Markowitz V."/>
            <person name="Hugenholtz P."/>
            <person name="Kyrpides N.C."/>
            <person name="Klenk H.P."/>
            <person name="Lapidus A."/>
        </authorList>
    </citation>
    <scope>NUCLEOTIDE SEQUENCE</scope>
    <source>
        <strain evidence="20 21">DSM 18011</strain>
    </source>
</reference>
<evidence type="ECO:0000256" key="15">
    <source>
        <dbReference type="ARBA" id="ARBA00023316"/>
    </source>
</evidence>
<keyword evidence="15" id="KW-0961">Cell wall biogenesis/degradation</keyword>
<dbReference type="Proteomes" id="UP000018439">
    <property type="component" value="Chromosome"/>
</dbReference>
<evidence type="ECO:0000256" key="13">
    <source>
        <dbReference type="ARBA" id="ARBA00023136"/>
    </source>
</evidence>
<dbReference type="HOGENOM" id="CLU_006354_2_4_10"/>
<dbReference type="OrthoDB" id="9766909at2"/>
<keyword evidence="14" id="KW-0511">Multifunctional enzyme</keyword>
<evidence type="ECO:0000256" key="1">
    <source>
        <dbReference type="ARBA" id="ARBA00004236"/>
    </source>
</evidence>
<dbReference type="InterPro" id="IPR036950">
    <property type="entry name" value="PBP_transglycosylase"/>
</dbReference>
<dbReference type="GO" id="GO:0005886">
    <property type="term" value="C:plasma membrane"/>
    <property type="evidence" value="ECO:0007669"/>
    <property type="project" value="UniProtKB-SubCell"/>
</dbReference>
<dbReference type="EC" id="2.4.1.129" evidence="20"/>
<keyword evidence="9 20" id="KW-0808">Transferase</keyword>
<evidence type="ECO:0000256" key="16">
    <source>
        <dbReference type="ARBA" id="ARBA00034000"/>
    </source>
</evidence>